<dbReference type="PANTHER" id="PTHR11096">
    <property type="entry name" value="RNA 3' TERMINAL PHOSPHATE CYCLASE"/>
    <property type="match status" value="1"/>
</dbReference>
<reference evidence="8" key="1">
    <citation type="journal article" date="2016" name="Nature">
        <title>The genome of the seagrass Zostera marina reveals angiosperm adaptation to the sea.</title>
        <authorList>
            <person name="Olsen J.L."/>
            <person name="Rouze P."/>
            <person name="Verhelst B."/>
            <person name="Lin Y.-C."/>
            <person name="Bayer T."/>
            <person name="Collen J."/>
            <person name="Dattolo E."/>
            <person name="De Paoli E."/>
            <person name="Dittami S."/>
            <person name="Maumus F."/>
            <person name="Michel G."/>
            <person name="Kersting A."/>
            <person name="Lauritano C."/>
            <person name="Lohaus R."/>
            <person name="Toepel M."/>
            <person name="Tonon T."/>
            <person name="Vanneste K."/>
            <person name="Amirebrahimi M."/>
            <person name="Brakel J."/>
            <person name="Bostroem C."/>
            <person name="Chovatia M."/>
            <person name="Grimwood J."/>
            <person name="Jenkins J.W."/>
            <person name="Jueterbock A."/>
            <person name="Mraz A."/>
            <person name="Stam W.T."/>
            <person name="Tice H."/>
            <person name="Bornberg-Bauer E."/>
            <person name="Green P.J."/>
            <person name="Pearson G.A."/>
            <person name="Procaccini G."/>
            <person name="Duarte C.M."/>
            <person name="Schmutz J."/>
            <person name="Reusch T.B.H."/>
            <person name="Van de Peer Y."/>
        </authorList>
    </citation>
    <scope>NUCLEOTIDE SEQUENCE [LARGE SCALE GENOMIC DNA]</scope>
    <source>
        <strain evidence="8">cv. Finnish</strain>
    </source>
</reference>
<evidence type="ECO:0000256" key="3">
    <source>
        <dbReference type="ARBA" id="ARBA00022517"/>
    </source>
</evidence>
<dbReference type="Pfam" id="PF01137">
    <property type="entry name" value="RTC"/>
    <property type="match status" value="1"/>
</dbReference>
<keyword evidence="4" id="KW-0539">Nucleus</keyword>
<feature type="domain" description="RNA 3'-terminal phosphate cyclase" evidence="5">
    <location>
        <begin position="12"/>
        <end position="351"/>
    </location>
</feature>
<organism evidence="7 8">
    <name type="scientific">Zostera marina</name>
    <name type="common">Eelgrass</name>
    <dbReference type="NCBI Taxonomy" id="29655"/>
    <lineage>
        <taxon>Eukaryota</taxon>
        <taxon>Viridiplantae</taxon>
        <taxon>Streptophyta</taxon>
        <taxon>Embryophyta</taxon>
        <taxon>Tracheophyta</taxon>
        <taxon>Spermatophyta</taxon>
        <taxon>Magnoliopsida</taxon>
        <taxon>Liliopsida</taxon>
        <taxon>Zosteraceae</taxon>
        <taxon>Zostera</taxon>
    </lineage>
</organism>
<dbReference type="InterPro" id="IPR013791">
    <property type="entry name" value="RNA3'-term_phos_cycl_insert"/>
</dbReference>
<evidence type="ECO:0000313" key="7">
    <source>
        <dbReference type="EMBL" id="KMZ60792.1"/>
    </source>
</evidence>
<dbReference type="InterPro" id="IPR016443">
    <property type="entry name" value="RNA3'_term_phos_cyc_type_2"/>
</dbReference>
<feature type="domain" description="RNA 3'-terminal phosphate cyclase insert" evidence="6">
    <location>
        <begin position="188"/>
        <end position="299"/>
    </location>
</feature>
<dbReference type="Proteomes" id="UP000036987">
    <property type="component" value="Unassembled WGS sequence"/>
</dbReference>
<dbReference type="InterPro" id="IPR036553">
    <property type="entry name" value="RPTC_insert"/>
</dbReference>
<keyword evidence="3" id="KW-0690">Ribosome biogenesis</keyword>
<dbReference type="SUPFAM" id="SSF55205">
    <property type="entry name" value="EPT/RTPC-like"/>
    <property type="match status" value="1"/>
</dbReference>
<evidence type="ECO:0000313" key="8">
    <source>
        <dbReference type="Proteomes" id="UP000036987"/>
    </source>
</evidence>
<dbReference type="STRING" id="29655.A0A0K9NXL9"/>
<dbReference type="InterPro" id="IPR013792">
    <property type="entry name" value="RNA3'P_cycl/enolpyr_Trfase_a/b"/>
</dbReference>
<name>A0A0K9NXL9_ZOSMR</name>
<dbReference type="CDD" id="cd00875">
    <property type="entry name" value="RNA_Cyclase_Class_I"/>
    <property type="match status" value="1"/>
</dbReference>
<proteinExistence type="inferred from homology"/>
<dbReference type="Gene3D" id="3.65.10.20">
    <property type="entry name" value="RNA 3'-terminal phosphate cyclase domain"/>
    <property type="match status" value="1"/>
</dbReference>
<sequence>MVVMGKAAHMRLEGGKHFRQRILLSTLSSVPIVITNIRSDDTTPGLLLHEISLLRLVEKISDDCTIEINETGTKLRYKPGVIMGGKHLKHDCGLSQGIGYFLEPLIVLALFGKKPLLIKLKGITNDSRNPSVDTFQSTTFQMLKRFGVPDEGLMLKIENRGIPPLGGGDVVLRIPIIHSSLSAVNWIDEGMVKRIRGTTFSNFISSEVEHQTRKATRGIFNNFIPDVFIHTDHRSGPAAGRSPGYGISITAETTSGCFISADAIVSRGAKLDNFEEEEDKMPPETFGIHIASILLGEIEQGGVVDSMHQGLLFLLCALCPQDVSKVRVGKLTPYAIDTLRNIRDFLGVKFIIEPDPPTNTVILKCLGCGLKNLSRKLS</sequence>
<gene>
    <name evidence="7" type="ORF">ZOSMA_56G00230</name>
</gene>
<dbReference type="InterPro" id="IPR023797">
    <property type="entry name" value="RNA3'_phos_cyclase_dom"/>
</dbReference>
<dbReference type="InterPro" id="IPR037136">
    <property type="entry name" value="RNA3'_phos_cyclase_dom_sf"/>
</dbReference>
<dbReference type="PANTHER" id="PTHR11096:SF1">
    <property type="entry name" value="RNA 3'-TERMINAL PHOSPHATE CYCLASE-LIKE PROTEIN"/>
    <property type="match status" value="1"/>
</dbReference>
<dbReference type="Gene3D" id="3.30.360.20">
    <property type="entry name" value="RNA 3'-terminal phosphate cyclase, insert domain"/>
    <property type="match status" value="1"/>
</dbReference>
<evidence type="ECO:0000256" key="2">
    <source>
        <dbReference type="ARBA" id="ARBA00007089"/>
    </source>
</evidence>
<dbReference type="GO" id="GO:0004521">
    <property type="term" value="F:RNA endonuclease activity"/>
    <property type="evidence" value="ECO:0000318"/>
    <property type="project" value="GO_Central"/>
</dbReference>
<dbReference type="AlphaFoldDB" id="A0A0K9NXL9"/>
<evidence type="ECO:0000259" key="6">
    <source>
        <dbReference type="Pfam" id="PF05189"/>
    </source>
</evidence>
<dbReference type="NCBIfam" id="TIGR03400">
    <property type="entry name" value="18S_RNA_Rcl1p"/>
    <property type="match status" value="1"/>
</dbReference>
<comment type="caution">
    <text evidence="7">The sequence shown here is derived from an EMBL/GenBank/DDBJ whole genome shotgun (WGS) entry which is preliminary data.</text>
</comment>
<dbReference type="OMA" id="HHQMLVL"/>
<evidence type="ECO:0000256" key="1">
    <source>
        <dbReference type="ARBA" id="ARBA00004604"/>
    </source>
</evidence>
<protein>
    <submittedName>
        <fullName evidence="7">Putative RNA 3' terminal phosphate cyclase</fullName>
    </submittedName>
</protein>
<evidence type="ECO:0000259" key="5">
    <source>
        <dbReference type="Pfam" id="PF01137"/>
    </source>
</evidence>
<comment type="subcellular location">
    <subcellularLocation>
        <location evidence="1">Nucleus</location>
        <location evidence="1">Nucleolus</location>
    </subcellularLocation>
</comment>
<evidence type="ECO:0000256" key="4">
    <source>
        <dbReference type="ARBA" id="ARBA00023242"/>
    </source>
</evidence>
<dbReference type="Pfam" id="PF05189">
    <property type="entry name" value="RTC_insert"/>
    <property type="match status" value="1"/>
</dbReference>
<accession>A0A0K9NXL9</accession>
<dbReference type="PROSITE" id="PS01287">
    <property type="entry name" value="RTC"/>
    <property type="match status" value="1"/>
</dbReference>
<dbReference type="EMBL" id="LFYR01001565">
    <property type="protein sequence ID" value="KMZ60792.1"/>
    <property type="molecule type" value="Genomic_DNA"/>
</dbReference>
<dbReference type="OrthoDB" id="1911237at2759"/>
<dbReference type="GO" id="GO:0005730">
    <property type="term" value="C:nucleolus"/>
    <property type="evidence" value="ECO:0000318"/>
    <property type="project" value="GO_Central"/>
</dbReference>
<dbReference type="GO" id="GO:0000479">
    <property type="term" value="P:endonucleolytic cleavage of tricistronic rRNA transcript (SSU-rRNA, 5.8S rRNA, LSU-rRNA)"/>
    <property type="evidence" value="ECO:0000318"/>
    <property type="project" value="GO_Central"/>
</dbReference>
<comment type="similarity">
    <text evidence="2">Belongs to the RNA 3'-terminal cyclase family. Type 2 subfamily.</text>
</comment>
<keyword evidence="8" id="KW-1185">Reference proteome</keyword>
<dbReference type="InterPro" id="IPR000228">
    <property type="entry name" value="RNA3'_term_phos_cyc"/>
</dbReference>
<dbReference type="InterPro" id="IPR020719">
    <property type="entry name" value="RNA3'_term_phos_cycl-like_CS"/>
</dbReference>